<dbReference type="InterPro" id="IPR053172">
    <property type="entry name" value="Tn903_transposase"/>
</dbReference>
<dbReference type="Pfam" id="PF01609">
    <property type="entry name" value="DDE_Tnp_1"/>
    <property type="match status" value="1"/>
</dbReference>
<feature type="domain" description="Transposase IS4-like" evidence="1">
    <location>
        <begin position="8"/>
        <end position="180"/>
    </location>
</feature>
<organism evidence="2">
    <name type="scientific">Candidatus Methanophagaceae archaeon ANME-1 ERB6</name>
    <dbReference type="NCBI Taxonomy" id="2759912"/>
    <lineage>
        <taxon>Archaea</taxon>
        <taxon>Methanobacteriati</taxon>
        <taxon>Methanobacteriota</taxon>
        <taxon>Stenosarchaea group</taxon>
        <taxon>Methanomicrobia</taxon>
        <taxon>Candidatus Methanophagales</taxon>
        <taxon>Candidatus Methanophagaceae</taxon>
    </lineage>
</organism>
<name>A0A7G9YZN1_9EURY</name>
<dbReference type="GO" id="GO:0006313">
    <property type="term" value="P:DNA transposition"/>
    <property type="evidence" value="ECO:0007669"/>
    <property type="project" value="InterPro"/>
</dbReference>
<dbReference type="InterPro" id="IPR002559">
    <property type="entry name" value="Transposase_11"/>
</dbReference>
<proteinExistence type="predicted"/>
<evidence type="ECO:0000259" key="1">
    <source>
        <dbReference type="Pfam" id="PF01609"/>
    </source>
</evidence>
<dbReference type="GO" id="GO:0004803">
    <property type="term" value="F:transposase activity"/>
    <property type="evidence" value="ECO:0007669"/>
    <property type="project" value="InterPro"/>
</dbReference>
<evidence type="ECO:0000313" key="2">
    <source>
        <dbReference type="EMBL" id="QNO53465.1"/>
    </source>
</evidence>
<dbReference type="AlphaFoldDB" id="A0A7G9YZN1"/>
<dbReference type="PANTHER" id="PTHR34631">
    <property type="match status" value="1"/>
</dbReference>
<dbReference type="PANTHER" id="PTHR34631:SF3">
    <property type="entry name" value="ISSOD12 TRANSPOSASE TNPA_ISSOD12"/>
    <property type="match status" value="1"/>
</dbReference>
<sequence length="201" mass="23215">MGRRGMDVAVDSSGFSLKTSSKWFDIRIKRKSEKKDYLKLHIAIDVDTGIILHFTTTDWKGADAKQFKWLIRDLPRIRKAAGDKAYSSRVNCQTVADKGGKPFLRFKTNATAKAKGYPAWQISFRAYMDNPDEWMDEYHIRSMVEAVFSSLKRCFGPDIKSIKGWLKRRELAIKVLAYNIKRVLYIERAKDLGIPLWVSCQ</sequence>
<dbReference type="GO" id="GO:0003677">
    <property type="term" value="F:DNA binding"/>
    <property type="evidence" value="ECO:0007669"/>
    <property type="project" value="InterPro"/>
</dbReference>
<accession>A0A7G9YZN1</accession>
<dbReference type="EMBL" id="MT631542">
    <property type="protein sequence ID" value="QNO53465.1"/>
    <property type="molecule type" value="Genomic_DNA"/>
</dbReference>
<reference evidence="2" key="1">
    <citation type="submission" date="2020-06" db="EMBL/GenBank/DDBJ databases">
        <title>Unique genomic features of the anaerobic methanotrophic archaea.</title>
        <authorList>
            <person name="Chadwick G.L."/>
            <person name="Skennerton C.T."/>
            <person name="Laso-Perez R."/>
            <person name="Leu A.O."/>
            <person name="Speth D.R."/>
            <person name="Yu H."/>
            <person name="Morgan-Lang C."/>
            <person name="Hatzenpichler R."/>
            <person name="Goudeau D."/>
            <person name="Malmstrom R."/>
            <person name="Brazelton W.J."/>
            <person name="Woyke T."/>
            <person name="Hallam S.J."/>
            <person name="Tyson G.W."/>
            <person name="Wegener G."/>
            <person name="Boetius A."/>
            <person name="Orphan V."/>
        </authorList>
    </citation>
    <scope>NUCLEOTIDE SEQUENCE</scope>
</reference>
<gene>
    <name evidence="2" type="ORF">HCHKDHBN_00036</name>
</gene>
<protein>
    <recommendedName>
        <fullName evidence="1">Transposase IS4-like domain-containing protein</fullName>
    </recommendedName>
</protein>